<evidence type="ECO:0000256" key="7">
    <source>
        <dbReference type="PIRSR" id="PIRSR630616-2"/>
    </source>
</evidence>
<dbReference type="GO" id="GO:0106310">
    <property type="term" value="F:protein serine kinase activity"/>
    <property type="evidence" value="ECO:0007669"/>
    <property type="project" value="RHEA"/>
</dbReference>
<dbReference type="EC" id="2.7.11.1" evidence="11"/>
<feature type="cross-link" description="Glycyl lysine isopeptide (Lys-Gly) (interchain with G-Cter in SUMO2)" evidence="8">
    <location>
        <position position="253"/>
    </location>
</feature>
<evidence type="ECO:0000256" key="9">
    <source>
        <dbReference type="PROSITE-ProRule" id="PRU10141"/>
    </source>
</evidence>
<evidence type="ECO:0000256" key="6">
    <source>
        <dbReference type="PIRSR" id="PIRSR630616-1"/>
    </source>
</evidence>
<evidence type="ECO:0000256" key="8">
    <source>
        <dbReference type="PIRSR" id="PIRSR630616-3"/>
    </source>
</evidence>
<sequence length="422" mass="47235">MVPCVVIFFFRALVTFLPICLRLFLLLFRCYTFALYRHEGRRMVIWFSAGDGVGFPTPTPWEIQPPRGLTSADGCRGGLRDGGEPAVISRQQRQQKPSRHQQEHHCVRQPKPKVVIQQSDLRDEQFQRLSVLGEGSYSVVVAARHLPSRQVVALKELSRQRLRDAKLETQLQWEINLHRTLRHPNIVRLLSYYITPRSVVLVLELCRGGSLLRRLQATAERRFDEGRATRYIRHVAQALAYLHEHGIVHRDLKPGNILVDARGVARLADFGWSKGLAGSAAAAVITNGYDASEVAPRCAAGETDACSETEDGHGRLTVCGTLDYMPPELLGGTPCSYKADMWSLGALLVEILSGQPPFYRTSQQETLQAIQDEGPQLDVDGSVLSPLARDLALQLLQKDPNVRPTAAEVLQHPWLRGKRPRV</sequence>
<keyword evidence="13" id="KW-0472">Membrane</keyword>
<keyword evidence="1 10" id="KW-0723">Serine/threonine-protein kinase</keyword>
<dbReference type="SUPFAM" id="SSF56112">
    <property type="entry name" value="Protein kinase-like (PK-like)"/>
    <property type="match status" value="1"/>
</dbReference>
<dbReference type="VEuPathDB" id="TriTrypDB:Tbg972.3.4290"/>
<comment type="similarity">
    <text evidence="11">Belongs to the protein kinase superfamily. Ser/Thr protein kinase family. Aurora subfamily.</text>
</comment>
<organism evidence="15 16">
    <name type="scientific">Trypanosoma brucei gambiense (strain MHOM/CI/86/DAL972)</name>
    <dbReference type="NCBI Taxonomy" id="679716"/>
    <lineage>
        <taxon>Eukaryota</taxon>
        <taxon>Discoba</taxon>
        <taxon>Euglenozoa</taxon>
        <taxon>Kinetoplastea</taxon>
        <taxon>Metakinetoplastina</taxon>
        <taxon>Trypanosomatida</taxon>
        <taxon>Trypanosomatidae</taxon>
        <taxon>Trypanosoma</taxon>
    </lineage>
</organism>
<proteinExistence type="inferred from homology"/>
<comment type="catalytic activity">
    <reaction evidence="11">
        <text>L-threonyl-[protein] + ATP = O-phospho-L-threonyl-[protein] + ADP + H(+)</text>
        <dbReference type="Rhea" id="RHEA:46608"/>
        <dbReference type="Rhea" id="RHEA-COMP:11060"/>
        <dbReference type="Rhea" id="RHEA-COMP:11605"/>
        <dbReference type="ChEBI" id="CHEBI:15378"/>
        <dbReference type="ChEBI" id="CHEBI:30013"/>
        <dbReference type="ChEBI" id="CHEBI:30616"/>
        <dbReference type="ChEBI" id="CHEBI:61977"/>
        <dbReference type="ChEBI" id="CHEBI:456216"/>
        <dbReference type="EC" id="2.7.11.1"/>
    </reaction>
</comment>
<dbReference type="PROSITE" id="PS00108">
    <property type="entry name" value="PROTEIN_KINASE_ST"/>
    <property type="match status" value="1"/>
</dbReference>
<dbReference type="OrthoDB" id="377346at2759"/>
<keyword evidence="13" id="KW-1133">Transmembrane helix</keyword>
<reference evidence="16" key="1">
    <citation type="journal article" date="2010" name="PLoS Negl. Trop. Dis.">
        <title>The genome sequence of Trypanosoma brucei gambiense, causative agent of chronic human african trypanosomiasis.</title>
        <authorList>
            <person name="Jackson A.P."/>
            <person name="Sanders M."/>
            <person name="Berry A."/>
            <person name="McQuillan J."/>
            <person name="Aslett M.A."/>
            <person name="Quail M.A."/>
            <person name="Chukualim B."/>
            <person name="Capewell P."/>
            <person name="MacLeod A."/>
            <person name="Melville S.E."/>
            <person name="Gibson W."/>
            <person name="Barry J.D."/>
            <person name="Berriman M."/>
            <person name="Hertz-Fowler C."/>
        </authorList>
    </citation>
    <scope>NUCLEOTIDE SEQUENCE [LARGE SCALE GENOMIC DNA]</scope>
    <source>
        <strain evidence="16">MHOM/CI/86/DAL972</strain>
    </source>
</reference>
<dbReference type="Proteomes" id="UP000002316">
    <property type="component" value="Chromosome 3"/>
</dbReference>
<dbReference type="PANTHER" id="PTHR24350">
    <property type="entry name" value="SERINE/THREONINE-PROTEIN KINASE IAL-RELATED"/>
    <property type="match status" value="1"/>
</dbReference>
<dbReference type="KEGG" id="tbg:TbgDal_III4290"/>
<dbReference type="InterPro" id="IPR011009">
    <property type="entry name" value="Kinase-like_dom_sf"/>
</dbReference>
<evidence type="ECO:0000256" key="12">
    <source>
        <dbReference type="SAM" id="MobiDB-lite"/>
    </source>
</evidence>
<feature type="binding site" evidence="7">
    <location>
        <position position="269"/>
    </location>
    <ligand>
        <name>ATP</name>
        <dbReference type="ChEBI" id="CHEBI:30616"/>
    </ligand>
</feature>
<dbReference type="Pfam" id="PF00069">
    <property type="entry name" value="Pkinase"/>
    <property type="match status" value="2"/>
</dbReference>
<evidence type="ECO:0000256" key="1">
    <source>
        <dbReference type="ARBA" id="ARBA00022527"/>
    </source>
</evidence>
<feature type="active site" description="Proton acceptor" evidence="6">
    <location>
        <position position="251"/>
    </location>
</feature>
<dbReference type="InterPro" id="IPR030616">
    <property type="entry name" value="Aur-like"/>
</dbReference>
<evidence type="ECO:0000256" key="13">
    <source>
        <dbReference type="SAM" id="Phobius"/>
    </source>
</evidence>
<evidence type="ECO:0000256" key="3">
    <source>
        <dbReference type="ARBA" id="ARBA00022741"/>
    </source>
</evidence>
<dbReference type="Gene3D" id="1.10.510.10">
    <property type="entry name" value="Transferase(Phosphotransferase) domain 1"/>
    <property type="match status" value="1"/>
</dbReference>
<accession>C9ZL78</accession>
<dbReference type="InterPro" id="IPR000719">
    <property type="entry name" value="Prot_kinase_dom"/>
</dbReference>
<dbReference type="FunFam" id="3.30.200.20:FF:000042">
    <property type="entry name" value="Aurora kinase A"/>
    <property type="match status" value="1"/>
</dbReference>
<keyword evidence="5 7" id="KW-0067">ATP-binding</keyword>
<keyword evidence="4 11" id="KW-0418">Kinase</keyword>
<dbReference type="EMBL" id="FN554966">
    <property type="protein sequence ID" value="CBH10087.1"/>
    <property type="molecule type" value="Genomic_DNA"/>
</dbReference>
<dbReference type="SMART" id="SM00220">
    <property type="entry name" value="S_TKc"/>
    <property type="match status" value="1"/>
</dbReference>
<dbReference type="CDD" id="cd14007">
    <property type="entry name" value="STKc_Aurora"/>
    <property type="match status" value="1"/>
</dbReference>
<dbReference type="Gene3D" id="3.30.200.20">
    <property type="entry name" value="Phosphorylase Kinase, domain 1"/>
    <property type="match status" value="1"/>
</dbReference>
<keyword evidence="2 11" id="KW-0808">Transferase</keyword>
<evidence type="ECO:0000256" key="2">
    <source>
        <dbReference type="ARBA" id="ARBA00022679"/>
    </source>
</evidence>
<dbReference type="GO" id="GO:0005524">
    <property type="term" value="F:ATP binding"/>
    <property type="evidence" value="ECO:0007669"/>
    <property type="project" value="UniProtKB-UniRule"/>
</dbReference>
<evidence type="ECO:0000256" key="10">
    <source>
        <dbReference type="RuleBase" id="RU000304"/>
    </source>
</evidence>
<dbReference type="PROSITE" id="PS00107">
    <property type="entry name" value="PROTEIN_KINASE_ATP"/>
    <property type="match status" value="1"/>
</dbReference>
<evidence type="ECO:0000256" key="11">
    <source>
        <dbReference type="RuleBase" id="RU367134"/>
    </source>
</evidence>
<evidence type="ECO:0000256" key="5">
    <source>
        <dbReference type="ARBA" id="ARBA00022840"/>
    </source>
</evidence>
<protein>
    <recommendedName>
        <fullName evidence="11">Aurora kinase</fullName>
        <ecNumber evidence="11">2.7.11.1</ecNumber>
    </recommendedName>
</protein>
<dbReference type="PROSITE" id="PS50011">
    <property type="entry name" value="PROTEIN_KINASE_DOM"/>
    <property type="match status" value="1"/>
</dbReference>
<comment type="catalytic activity">
    <reaction evidence="11">
        <text>L-seryl-[protein] + ATP = O-phospho-L-seryl-[protein] + ADP + H(+)</text>
        <dbReference type="Rhea" id="RHEA:17989"/>
        <dbReference type="Rhea" id="RHEA-COMP:9863"/>
        <dbReference type="Rhea" id="RHEA-COMP:11604"/>
        <dbReference type="ChEBI" id="CHEBI:15378"/>
        <dbReference type="ChEBI" id="CHEBI:29999"/>
        <dbReference type="ChEBI" id="CHEBI:30616"/>
        <dbReference type="ChEBI" id="CHEBI:83421"/>
        <dbReference type="ChEBI" id="CHEBI:456216"/>
        <dbReference type="EC" id="2.7.11.1"/>
    </reaction>
</comment>
<feature type="binding site" evidence="7 9">
    <location>
        <position position="155"/>
    </location>
    <ligand>
        <name>ATP</name>
        <dbReference type="ChEBI" id="CHEBI:30616"/>
    </ligand>
</feature>
<feature type="transmembrane region" description="Helical" evidence="13">
    <location>
        <begin position="6"/>
        <end position="28"/>
    </location>
</feature>
<gene>
    <name evidence="15" type="ORF">TbgDal_III4290</name>
</gene>
<dbReference type="GeneID" id="23859225"/>
<feature type="domain" description="Protein kinase" evidence="14">
    <location>
        <begin position="126"/>
        <end position="415"/>
    </location>
</feature>
<dbReference type="AlphaFoldDB" id="C9ZL78"/>
<evidence type="ECO:0000313" key="15">
    <source>
        <dbReference type="EMBL" id="CBH10087.1"/>
    </source>
</evidence>
<dbReference type="RefSeq" id="XP_011772377.1">
    <property type="nucleotide sequence ID" value="XM_011774075.1"/>
</dbReference>
<keyword evidence="3 7" id="KW-0547">Nucleotide-binding</keyword>
<evidence type="ECO:0000259" key="14">
    <source>
        <dbReference type="PROSITE" id="PS50011"/>
    </source>
</evidence>
<dbReference type="GO" id="GO:0004674">
    <property type="term" value="F:protein serine/threonine kinase activity"/>
    <property type="evidence" value="ECO:0007669"/>
    <property type="project" value="UniProtKB-KW"/>
</dbReference>
<evidence type="ECO:0000313" key="16">
    <source>
        <dbReference type="Proteomes" id="UP000002316"/>
    </source>
</evidence>
<name>C9ZL78_TRYB9</name>
<dbReference type="InterPro" id="IPR008271">
    <property type="entry name" value="Ser/Thr_kinase_AS"/>
</dbReference>
<keyword evidence="13" id="KW-0812">Transmembrane</keyword>
<feature type="region of interest" description="Disordered" evidence="12">
    <location>
        <begin position="87"/>
        <end position="107"/>
    </location>
</feature>
<dbReference type="InterPro" id="IPR017441">
    <property type="entry name" value="Protein_kinase_ATP_BS"/>
</dbReference>
<evidence type="ECO:0000256" key="4">
    <source>
        <dbReference type="ARBA" id="ARBA00022777"/>
    </source>
</evidence>